<evidence type="ECO:0000313" key="2">
    <source>
        <dbReference type="EMBL" id="GAA0382664.1"/>
    </source>
</evidence>
<feature type="compositionally biased region" description="Basic and acidic residues" evidence="1">
    <location>
        <begin position="41"/>
        <end position="50"/>
    </location>
</feature>
<gene>
    <name evidence="2" type="ORF">GCM10008933_12280</name>
</gene>
<dbReference type="EMBL" id="BAAACX010000007">
    <property type="protein sequence ID" value="GAA0382664.1"/>
    <property type="molecule type" value="Genomic_DNA"/>
</dbReference>
<organism evidence="2 3">
    <name type="scientific">Paenibacillus motobuensis</name>
    <dbReference type="NCBI Taxonomy" id="295324"/>
    <lineage>
        <taxon>Bacteria</taxon>
        <taxon>Bacillati</taxon>
        <taxon>Bacillota</taxon>
        <taxon>Bacilli</taxon>
        <taxon>Bacillales</taxon>
        <taxon>Paenibacillaceae</taxon>
        <taxon>Paenibacillus</taxon>
    </lineage>
</organism>
<feature type="compositionally biased region" description="Basic and acidic residues" evidence="1">
    <location>
        <begin position="1"/>
        <end position="10"/>
    </location>
</feature>
<proteinExistence type="predicted"/>
<name>A0ABN0Y4T3_9BACL</name>
<feature type="compositionally biased region" description="Polar residues" evidence="1">
    <location>
        <begin position="69"/>
        <end position="87"/>
    </location>
</feature>
<accession>A0ABN0Y4T3</accession>
<keyword evidence="3" id="KW-1185">Reference proteome</keyword>
<evidence type="ECO:0000313" key="3">
    <source>
        <dbReference type="Proteomes" id="UP001500340"/>
    </source>
</evidence>
<feature type="region of interest" description="Disordered" evidence="1">
    <location>
        <begin position="1"/>
        <end position="50"/>
    </location>
</feature>
<sequence>MSRYPWRDTSEDIAGQSTSQWETPAGAQDKADKALQQANKYTDEKNQQFDDHIQNSVIHVTQADKDNWNSKASGNHTHPNATQTQAGFESPEDKKKLDGIAPGAEVNQNAFSKVNDVEALNKTDAITLKGGTGIIISTNKNSKEITFTANGEAIPGLHGSSHDHDGADPIPELVDIRNRLDTSDTDEITLQPGLQVINAQRDARFNLGSIKGKSEINGQGRIGIIGVENPYVTQISGNLLPPFYEWSLNSKANVIAPYELKLTPDAVNQNSGVEVTAMASKRYYFSLEHNGKIVVALKNKAGTELSRPYPYTSDQYGVIETTADTAFIQFTVSNNTIVAGTLTFSNPMLTLGTEPKPFVPREDSMLAFQTELHANPETGADPDQLFERNGQYFALRPWRKVVLDGSLGWTYHSAGTAFKRFQLDGFSGAVDSAYLTKYNGANLARVAWGTNTSASDQQAFQGVGRLIISISNTDSGWGDAYTPTPDEIKAYFNGWKMYEYGTKASATSVYNRTDGLNKGWTPITGDYTFGVNVIPSTFPANYSYTPYQLLYRLAKEDVEPVVSEDCLTLKEGDNVVQVGTGIVLREGIKPSHDPTYNAYNINAAPNSNVPASPLKSKASKLLNIYRDSGDDTNKWIFYVDGNSWGNQRAAAYAYNYSVNSAYSVTYIKLDKSPVVPISGVVAANEKAQLSDLTAGVAEALHGVSVLTQKKAEKDAPGWIAPTLLNGWSAYTDTSYAFKGYRKDSDGMVEVVGLVAGGALAVPIFNLPEGYRPVKNIRVLAAVSDGSVAIIDVNATTGRVMLVTGNPASGISLTMNFPTQ</sequence>
<evidence type="ECO:0000256" key="1">
    <source>
        <dbReference type="SAM" id="MobiDB-lite"/>
    </source>
</evidence>
<protein>
    <submittedName>
        <fullName evidence="2">Uncharacterized protein</fullName>
    </submittedName>
</protein>
<dbReference type="RefSeq" id="WP_343858795.1">
    <property type="nucleotide sequence ID" value="NZ_BAAACX010000007.1"/>
</dbReference>
<dbReference type="Proteomes" id="UP001500340">
    <property type="component" value="Unassembled WGS sequence"/>
</dbReference>
<comment type="caution">
    <text evidence="2">The sequence shown here is derived from an EMBL/GenBank/DDBJ whole genome shotgun (WGS) entry which is preliminary data.</text>
</comment>
<feature type="region of interest" description="Disordered" evidence="1">
    <location>
        <begin position="67"/>
        <end position="94"/>
    </location>
</feature>
<reference evidence="2 3" key="1">
    <citation type="journal article" date="2019" name="Int. J. Syst. Evol. Microbiol.">
        <title>The Global Catalogue of Microorganisms (GCM) 10K type strain sequencing project: providing services to taxonomists for standard genome sequencing and annotation.</title>
        <authorList>
            <consortium name="The Broad Institute Genomics Platform"/>
            <consortium name="The Broad Institute Genome Sequencing Center for Infectious Disease"/>
            <person name="Wu L."/>
            <person name="Ma J."/>
        </authorList>
    </citation>
    <scope>NUCLEOTIDE SEQUENCE [LARGE SCALE GENOMIC DNA]</scope>
    <source>
        <strain evidence="2 3">JCM 12774</strain>
    </source>
</reference>